<dbReference type="PRINTS" id="PR00038">
    <property type="entry name" value="HTHLUXR"/>
</dbReference>
<evidence type="ECO:0000256" key="5">
    <source>
        <dbReference type="SAM" id="MobiDB-lite"/>
    </source>
</evidence>
<feature type="region of interest" description="Disordered" evidence="5">
    <location>
        <begin position="241"/>
        <end position="280"/>
    </location>
</feature>
<evidence type="ECO:0000256" key="1">
    <source>
        <dbReference type="ARBA" id="ARBA00023015"/>
    </source>
</evidence>
<dbReference type="InterPro" id="IPR016032">
    <property type="entry name" value="Sig_transdc_resp-reg_C-effctor"/>
</dbReference>
<dbReference type="EMBL" id="CAJZAG010000002">
    <property type="protein sequence ID" value="CAG9166555.1"/>
    <property type="molecule type" value="Genomic_DNA"/>
</dbReference>
<feature type="domain" description="HTH luxR-type" evidence="6">
    <location>
        <begin position="151"/>
        <end position="216"/>
    </location>
</feature>
<dbReference type="Gene3D" id="3.40.50.2300">
    <property type="match status" value="1"/>
</dbReference>
<dbReference type="InterPro" id="IPR011006">
    <property type="entry name" value="CheY-like_superfamily"/>
</dbReference>
<dbReference type="PANTHER" id="PTHR44688">
    <property type="entry name" value="DNA-BINDING TRANSCRIPTIONAL ACTIVATOR DEVR_DOSR"/>
    <property type="match status" value="1"/>
</dbReference>
<dbReference type="PROSITE" id="PS50110">
    <property type="entry name" value="RESPONSE_REGULATORY"/>
    <property type="match status" value="1"/>
</dbReference>
<evidence type="ECO:0000313" key="8">
    <source>
        <dbReference type="EMBL" id="CAG9166555.1"/>
    </source>
</evidence>
<keyword evidence="9" id="KW-1185">Reference proteome</keyword>
<evidence type="ECO:0000259" key="6">
    <source>
        <dbReference type="PROSITE" id="PS50043"/>
    </source>
</evidence>
<dbReference type="SUPFAM" id="SSF46894">
    <property type="entry name" value="C-terminal effector domain of the bipartite response regulators"/>
    <property type="match status" value="1"/>
</dbReference>
<feature type="domain" description="Response regulatory" evidence="7">
    <location>
        <begin position="17"/>
        <end position="135"/>
    </location>
</feature>
<dbReference type="SMART" id="SM00448">
    <property type="entry name" value="REC"/>
    <property type="match status" value="1"/>
</dbReference>
<dbReference type="InterPro" id="IPR036388">
    <property type="entry name" value="WH-like_DNA-bd_sf"/>
</dbReference>
<dbReference type="SUPFAM" id="SSF52172">
    <property type="entry name" value="CheY-like"/>
    <property type="match status" value="1"/>
</dbReference>
<evidence type="ECO:0000259" key="7">
    <source>
        <dbReference type="PROSITE" id="PS50110"/>
    </source>
</evidence>
<evidence type="ECO:0000256" key="4">
    <source>
        <dbReference type="PROSITE-ProRule" id="PRU00169"/>
    </source>
</evidence>
<evidence type="ECO:0000256" key="3">
    <source>
        <dbReference type="ARBA" id="ARBA00023163"/>
    </source>
</evidence>
<name>A0ABM8WGR8_9BURK</name>
<feature type="compositionally biased region" description="Basic and acidic residues" evidence="5">
    <location>
        <begin position="260"/>
        <end position="280"/>
    </location>
</feature>
<dbReference type="InterPro" id="IPR000792">
    <property type="entry name" value="Tscrpt_reg_LuxR_C"/>
</dbReference>
<dbReference type="Pfam" id="PF00072">
    <property type="entry name" value="Response_reg"/>
    <property type="match status" value="1"/>
</dbReference>
<evidence type="ECO:0008006" key="10">
    <source>
        <dbReference type="Google" id="ProtNLM"/>
    </source>
</evidence>
<dbReference type="Gene3D" id="1.10.10.10">
    <property type="entry name" value="Winged helix-like DNA-binding domain superfamily/Winged helix DNA-binding domain"/>
    <property type="match status" value="1"/>
</dbReference>
<keyword evidence="1" id="KW-0805">Transcription regulation</keyword>
<comment type="caution">
    <text evidence="4">Lacks conserved residue(s) required for the propagation of feature annotation.</text>
</comment>
<dbReference type="PANTHER" id="PTHR44688:SF16">
    <property type="entry name" value="DNA-BINDING TRANSCRIPTIONAL ACTIVATOR DEVR_DOSR"/>
    <property type="match status" value="1"/>
</dbReference>
<dbReference type="CDD" id="cd06170">
    <property type="entry name" value="LuxR_C_like"/>
    <property type="match status" value="1"/>
</dbReference>
<dbReference type="Pfam" id="PF00196">
    <property type="entry name" value="GerE"/>
    <property type="match status" value="1"/>
</dbReference>
<proteinExistence type="predicted"/>
<keyword evidence="2" id="KW-0238">DNA-binding</keyword>
<dbReference type="Proteomes" id="UP000706525">
    <property type="component" value="Unassembled WGS sequence"/>
</dbReference>
<dbReference type="RefSeq" id="WP_318036272.1">
    <property type="nucleotide sequence ID" value="NZ_CAJZAG010000002.1"/>
</dbReference>
<gene>
    <name evidence="8" type="ORF">LMG32289_01067</name>
</gene>
<sequence length="280" mass="30543">MKYEGLSVSDAPVVVPLVYVLDGDGAIRQAVRDLLRSVGYRVEAFDCAAALLTKGLQQDNEDGPSCIVIEARLEDRCGLAFHDELLASNASIPFVFMTACGTIAMSVRAMKAGAVDFLEKPFRDQQLLDAVADAIARDEARRETARVSDALRHAYGRLSPREKEVMALVVAGMPNAGVGESLGIALVTVKIHRRAVMTKMGCRTFADLVLKAKTLGVVSLCRTHLGPYLDTLQILKHTSRTDPITPTKAPDDIDFLSSGQDRDPVDRPLQRFHDARRQAV</sequence>
<evidence type="ECO:0000313" key="9">
    <source>
        <dbReference type="Proteomes" id="UP000706525"/>
    </source>
</evidence>
<evidence type="ECO:0000256" key="2">
    <source>
        <dbReference type="ARBA" id="ARBA00023125"/>
    </source>
</evidence>
<keyword evidence="3" id="KW-0804">Transcription</keyword>
<dbReference type="PROSITE" id="PS50043">
    <property type="entry name" value="HTH_LUXR_2"/>
    <property type="match status" value="1"/>
</dbReference>
<dbReference type="InterPro" id="IPR001789">
    <property type="entry name" value="Sig_transdc_resp-reg_receiver"/>
</dbReference>
<dbReference type="SMART" id="SM00421">
    <property type="entry name" value="HTH_LUXR"/>
    <property type="match status" value="1"/>
</dbReference>
<reference evidence="8 9" key="1">
    <citation type="submission" date="2021-08" db="EMBL/GenBank/DDBJ databases">
        <authorList>
            <person name="Peeters C."/>
        </authorList>
    </citation>
    <scope>NUCLEOTIDE SEQUENCE [LARGE SCALE GENOMIC DNA]</scope>
    <source>
        <strain evidence="8 9">LMG 32289</strain>
    </source>
</reference>
<protein>
    <recommendedName>
        <fullName evidence="10">Response regulator transcription factor</fullName>
    </recommendedName>
</protein>
<accession>A0ABM8WGR8</accession>
<comment type="caution">
    <text evidence="8">The sequence shown here is derived from an EMBL/GenBank/DDBJ whole genome shotgun (WGS) entry which is preliminary data.</text>
</comment>
<dbReference type="PROSITE" id="PS00622">
    <property type="entry name" value="HTH_LUXR_1"/>
    <property type="match status" value="1"/>
</dbReference>
<organism evidence="8 9">
    <name type="scientific">Cupriavidus pampae</name>
    <dbReference type="NCBI Taxonomy" id="659251"/>
    <lineage>
        <taxon>Bacteria</taxon>
        <taxon>Pseudomonadati</taxon>
        <taxon>Pseudomonadota</taxon>
        <taxon>Betaproteobacteria</taxon>
        <taxon>Burkholderiales</taxon>
        <taxon>Burkholderiaceae</taxon>
        <taxon>Cupriavidus</taxon>
    </lineage>
</organism>